<keyword evidence="1" id="KW-0489">Methyltransferase</keyword>
<dbReference type="Pfam" id="PF13649">
    <property type="entry name" value="Methyltransf_25"/>
    <property type="match status" value="1"/>
</dbReference>
<dbReference type="InterPro" id="IPR041698">
    <property type="entry name" value="Methyltransf_25"/>
</dbReference>
<evidence type="ECO:0000259" key="4">
    <source>
        <dbReference type="Pfam" id="PF13649"/>
    </source>
</evidence>
<protein>
    <recommendedName>
        <fullName evidence="4">Methyltransferase domain-containing protein</fullName>
    </recommendedName>
</protein>
<keyword evidence="2" id="KW-0808">Transferase</keyword>
<dbReference type="EMBL" id="UINC01080040">
    <property type="protein sequence ID" value="SVC22616.1"/>
    <property type="molecule type" value="Genomic_DNA"/>
</dbReference>
<accession>A0A382KF07</accession>
<dbReference type="Gene3D" id="3.40.50.150">
    <property type="entry name" value="Vaccinia Virus protein VP39"/>
    <property type="match status" value="1"/>
</dbReference>
<feature type="domain" description="Methyltransferase" evidence="4">
    <location>
        <begin position="48"/>
        <end position="141"/>
    </location>
</feature>
<dbReference type="InterPro" id="IPR029063">
    <property type="entry name" value="SAM-dependent_MTases_sf"/>
</dbReference>
<evidence type="ECO:0000256" key="3">
    <source>
        <dbReference type="ARBA" id="ARBA00022691"/>
    </source>
</evidence>
<evidence type="ECO:0000313" key="5">
    <source>
        <dbReference type="EMBL" id="SVC22616.1"/>
    </source>
</evidence>
<proteinExistence type="predicted"/>
<dbReference type="CDD" id="cd02440">
    <property type="entry name" value="AdoMet_MTases"/>
    <property type="match status" value="1"/>
</dbReference>
<dbReference type="GO" id="GO:0008168">
    <property type="term" value="F:methyltransferase activity"/>
    <property type="evidence" value="ECO:0007669"/>
    <property type="project" value="UniProtKB-KW"/>
</dbReference>
<reference evidence="5" key="1">
    <citation type="submission" date="2018-05" db="EMBL/GenBank/DDBJ databases">
        <authorList>
            <person name="Lanie J.A."/>
            <person name="Ng W.-L."/>
            <person name="Kazmierczak K.M."/>
            <person name="Andrzejewski T.M."/>
            <person name="Davidsen T.M."/>
            <person name="Wayne K.J."/>
            <person name="Tettelin H."/>
            <person name="Glass J.I."/>
            <person name="Rusch D."/>
            <person name="Podicherti R."/>
            <person name="Tsui H.-C.T."/>
            <person name="Winkler M.E."/>
        </authorList>
    </citation>
    <scope>NUCLEOTIDE SEQUENCE</scope>
</reference>
<keyword evidence="3" id="KW-0949">S-adenosyl-L-methionine</keyword>
<sequence length="260" mass="29401">MWSKDLQSYDPDAELDAINSENLSVRCQKILRYLHKKIGDLDGKQTIEIGCGGAIYSLILARMGARPTLLDYSPDAIILAKRNLDALGLQGELIEADVFNPPSDLINRFDVAMSFGTVEHYRYPERLDICRAHMKLLKPGGVCIISTPNILFLPHEILKAGLMMKHKWFLGYEGSFSTVELRKVGRKLGLRDMKVIGSSWRADFMRYVRIVRETSTYRRLFNVVGKDAGNSTNLIAHKHHWLDDFLGHDIVLIGVKGDSN</sequence>
<organism evidence="5">
    <name type="scientific">marine metagenome</name>
    <dbReference type="NCBI Taxonomy" id="408172"/>
    <lineage>
        <taxon>unclassified sequences</taxon>
        <taxon>metagenomes</taxon>
        <taxon>ecological metagenomes</taxon>
    </lineage>
</organism>
<dbReference type="PANTHER" id="PTHR43464">
    <property type="entry name" value="METHYLTRANSFERASE"/>
    <property type="match status" value="1"/>
</dbReference>
<dbReference type="PANTHER" id="PTHR43464:SF19">
    <property type="entry name" value="UBIQUINONE BIOSYNTHESIS O-METHYLTRANSFERASE, MITOCHONDRIAL"/>
    <property type="match status" value="1"/>
</dbReference>
<name>A0A382KF07_9ZZZZ</name>
<dbReference type="AlphaFoldDB" id="A0A382KF07"/>
<evidence type="ECO:0000256" key="2">
    <source>
        <dbReference type="ARBA" id="ARBA00022679"/>
    </source>
</evidence>
<dbReference type="GO" id="GO:0032259">
    <property type="term" value="P:methylation"/>
    <property type="evidence" value="ECO:0007669"/>
    <property type="project" value="UniProtKB-KW"/>
</dbReference>
<gene>
    <name evidence="5" type="ORF">METZ01_LOCUS275470</name>
</gene>
<dbReference type="SUPFAM" id="SSF53335">
    <property type="entry name" value="S-adenosyl-L-methionine-dependent methyltransferases"/>
    <property type="match status" value="1"/>
</dbReference>
<evidence type="ECO:0000256" key="1">
    <source>
        <dbReference type="ARBA" id="ARBA00022603"/>
    </source>
</evidence>